<reference evidence="15" key="1">
    <citation type="submission" date="2020-10" db="EMBL/GenBank/DDBJ databases">
        <authorList>
            <person name="Han B."/>
            <person name="Lu T."/>
            <person name="Zhao Q."/>
            <person name="Huang X."/>
            <person name="Zhao Y."/>
        </authorList>
    </citation>
    <scope>NUCLEOTIDE SEQUENCE</scope>
</reference>
<feature type="domain" description="GATA-type" evidence="14">
    <location>
        <begin position="382"/>
        <end position="412"/>
    </location>
</feature>
<dbReference type="PROSITE" id="PS00344">
    <property type="entry name" value="GATA_ZN_FINGER_1"/>
    <property type="match status" value="1"/>
</dbReference>
<evidence type="ECO:0000256" key="9">
    <source>
        <dbReference type="ARBA" id="ARBA00023163"/>
    </source>
</evidence>
<feature type="domain" description="GATA-type" evidence="14">
    <location>
        <begin position="96"/>
        <end position="128"/>
    </location>
</feature>
<dbReference type="EMBL" id="CAJGYO010000839">
    <property type="protein sequence ID" value="CAD6343806.1"/>
    <property type="molecule type" value="Genomic_DNA"/>
</dbReference>
<evidence type="ECO:0000256" key="8">
    <source>
        <dbReference type="ARBA" id="ARBA00023159"/>
    </source>
</evidence>
<name>A0A811SNS0_9POAL</name>
<keyword evidence="3" id="KW-0479">Metal-binding</keyword>
<keyword evidence="4 12" id="KW-0863">Zinc-finger</keyword>
<evidence type="ECO:0000256" key="12">
    <source>
        <dbReference type="PROSITE-ProRule" id="PRU00094"/>
    </source>
</evidence>
<feature type="region of interest" description="Disordered" evidence="13">
    <location>
        <begin position="198"/>
        <end position="282"/>
    </location>
</feature>
<dbReference type="GO" id="GO:0006355">
    <property type="term" value="P:regulation of DNA-templated transcription"/>
    <property type="evidence" value="ECO:0007669"/>
    <property type="project" value="InterPro"/>
</dbReference>
<sequence length="459" mass="48186">MVVVDALHGDSAAAAADELFGGGTGYADLQAFFDHTALEVKASGCGSDDEEEELEWLSNKDAFPTVETMDSAGARPRTKGVRQSRPVVAWSAAVRRQCRHCGTQSTPQWREGPMGRRTLCNACGIKYRAGRLLPEYRPAKSPTFSSELHSNRHHRIVQLRRLRGEAVQTSLAAAGYGKEGGHELERLSNKSVFLAVDTMAPAGQRPRTKGLQRPRRVAWSPPPPPRTPAQGRVPGGGDDGAGGGADEGRAAAPAGGGVEATAPRALAAAGPRRSQGRRDGMAVEQRRVPGAGDDGVGVDAAADEGRAVGQRLNRPGGGEMSLDQGLRVPFVGVSCMAGGGTADNGPAAAAAPSGGGVDHAARAAALQAPASAVARRWRQHWGTENTPQWREGPDGRRTLCNACGQRYKKGGLMPEYRPASSPTFCPTLYSNHRRIVQRLRASPVVVTTAIAAAVDAGDK</sequence>
<evidence type="ECO:0000256" key="11">
    <source>
        <dbReference type="ARBA" id="ARBA00055020"/>
    </source>
</evidence>
<organism evidence="15 16">
    <name type="scientific">Miscanthus lutarioriparius</name>
    <dbReference type="NCBI Taxonomy" id="422564"/>
    <lineage>
        <taxon>Eukaryota</taxon>
        <taxon>Viridiplantae</taxon>
        <taxon>Streptophyta</taxon>
        <taxon>Embryophyta</taxon>
        <taxon>Tracheophyta</taxon>
        <taxon>Spermatophyta</taxon>
        <taxon>Magnoliopsida</taxon>
        <taxon>Liliopsida</taxon>
        <taxon>Poales</taxon>
        <taxon>Poaceae</taxon>
        <taxon>PACMAD clade</taxon>
        <taxon>Panicoideae</taxon>
        <taxon>Andropogonodae</taxon>
        <taxon>Andropogoneae</taxon>
        <taxon>Saccharinae</taxon>
        <taxon>Miscanthus</taxon>
    </lineage>
</organism>
<keyword evidence="10" id="KW-0539">Nucleus</keyword>
<dbReference type="InterPro" id="IPR000679">
    <property type="entry name" value="Znf_GATA"/>
</dbReference>
<keyword evidence="9" id="KW-0804">Transcription</keyword>
<protein>
    <recommendedName>
        <fullName evidence="14">GATA-type domain-containing protein</fullName>
    </recommendedName>
</protein>
<keyword evidence="16" id="KW-1185">Reference proteome</keyword>
<comment type="function">
    <text evidence="11">Transcriptional activator that specifically binds 5'-GATA-3' or 5'-GAT-3' motifs within gene promoters. May be involved in the regulation of some light-responsive genes.</text>
</comment>
<evidence type="ECO:0000256" key="7">
    <source>
        <dbReference type="ARBA" id="ARBA00023125"/>
    </source>
</evidence>
<dbReference type="Pfam" id="PF00320">
    <property type="entry name" value="GATA"/>
    <property type="match status" value="2"/>
</dbReference>
<gene>
    <name evidence="15" type="ORF">NCGR_LOCUS67904</name>
</gene>
<dbReference type="PANTHER" id="PTHR45658">
    <property type="entry name" value="GATA TRANSCRIPTION FACTOR"/>
    <property type="match status" value="1"/>
</dbReference>
<evidence type="ECO:0000256" key="3">
    <source>
        <dbReference type="ARBA" id="ARBA00022723"/>
    </source>
</evidence>
<evidence type="ECO:0000256" key="6">
    <source>
        <dbReference type="ARBA" id="ARBA00023015"/>
    </source>
</evidence>
<proteinExistence type="inferred from homology"/>
<evidence type="ECO:0000259" key="14">
    <source>
        <dbReference type="PROSITE" id="PS50114"/>
    </source>
</evidence>
<feature type="compositionally biased region" description="Gly residues" evidence="13">
    <location>
        <begin position="233"/>
        <end position="245"/>
    </location>
</feature>
<comment type="similarity">
    <text evidence="2">Belongs to the type IV zinc-finger family. Class A subfamily.</text>
</comment>
<dbReference type="Gene3D" id="3.30.50.10">
    <property type="entry name" value="Erythroid Transcription Factor GATA-1, subunit A"/>
    <property type="match status" value="2"/>
</dbReference>
<dbReference type="OrthoDB" id="679178at2759"/>
<dbReference type="InterPro" id="IPR051140">
    <property type="entry name" value="GATA_TF"/>
</dbReference>
<evidence type="ECO:0000256" key="4">
    <source>
        <dbReference type="ARBA" id="ARBA00022771"/>
    </source>
</evidence>
<dbReference type="CDD" id="cd00202">
    <property type="entry name" value="ZnF_GATA"/>
    <property type="match status" value="2"/>
</dbReference>
<keyword evidence="6" id="KW-0805">Transcription regulation</keyword>
<evidence type="ECO:0000256" key="13">
    <source>
        <dbReference type="SAM" id="MobiDB-lite"/>
    </source>
</evidence>
<dbReference type="InterPro" id="IPR013088">
    <property type="entry name" value="Znf_NHR/GATA"/>
</dbReference>
<comment type="subcellular location">
    <subcellularLocation>
        <location evidence="1">Nucleus</location>
    </subcellularLocation>
</comment>
<dbReference type="SUPFAM" id="SSF57716">
    <property type="entry name" value="Glucocorticoid receptor-like (DNA-binding domain)"/>
    <property type="match status" value="2"/>
</dbReference>
<dbReference type="GO" id="GO:0030154">
    <property type="term" value="P:cell differentiation"/>
    <property type="evidence" value="ECO:0007669"/>
    <property type="project" value="TreeGrafter"/>
</dbReference>
<keyword evidence="7" id="KW-0238">DNA-binding</keyword>
<feature type="compositionally biased region" description="Basic residues" evidence="13">
    <location>
        <begin position="206"/>
        <end position="216"/>
    </location>
</feature>
<keyword evidence="5" id="KW-0862">Zinc</keyword>
<keyword evidence="8" id="KW-0010">Activator</keyword>
<evidence type="ECO:0000256" key="2">
    <source>
        <dbReference type="ARBA" id="ARBA00005694"/>
    </source>
</evidence>
<accession>A0A811SNS0</accession>
<dbReference type="GO" id="GO:0043565">
    <property type="term" value="F:sequence-specific DNA binding"/>
    <property type="evidence" value="ECO:0007669"/>
    <property type="project" value="InterPro"/>
</dbReference>
<evidence type="ECO:0000256" key="1">
    <source>
        <dbReference type="ARBA" id="ARBA00004123"/>
    </source>
</evidence>
<dbReference type="SMART" id="SM00401">
    <property type="entry name" value="ZnF_GATA"/>
    <property type="match status" value="2"/>
</dbReference>
<dbReference type="GO" id="GO:0005634">
    <property type="term" value="C:nucleus"/>
    <property type="evidence" value="ECO:0007669"/>
    <property type="project" value="UniProtKB-SubCell"/>
</dbReference>
<evidence type="ECO:0000256" key="5">
    <source>
        <dbReference type="ARBA" id="ARBA00022833"/>
    </source>
</evidence>
<dbReference type="PROSITE" id="PS50114">
    <property type="entry name" value="GATA_ZN_FINGER_2"/>
    <property type="match status" value="2"/>
</dbReference>
<comment type="caution">
    <text evidence="15">The sequence shown here is derived from an EMBL/GenBank/DDBJ whole genome shotgun (WGS) entry which is preliminary data.</text>
</comment>
<dbReference type="PANTHER" id="PTHR45658:SF146">
    <property type="entry name" value="GATA-TYPE DOMAIN-CONTAINING PROTEIN"/>
    <property type="match status" value="1"/>
</dbReference>
<evidence type="ECO:0000313" key="15">
    <source>
        <dbReference type="EMBL" id="CAD6343806.1"/>
    </source>
</evidence>
<dbReference type="GO" id="GO:0008270">
    <property type="term" value="F:zinc ion binding"/>
    <property type="evidence" value="ECO:0007669"/>
    <property type="project" value="UniProtKB-KW"/>
</dbReference>
<dbReference type="FunFam" id="3.30.50.10:FF:000025">
    <property type="entry name" value="GATA transcription factor"/>
    <property type="match status" value="1"/>
</dbReference>
<feature type="compositionally biased region" description="Low complexity" evidence="13">
    <location>
        <begin position="259"/>
        <end position="273"/>
    </location>
</feature>
<dbReference type="AlphaFoldDB" id="A0A811SNS0"/>
<evidence type="ECO:0000256" key="10">
    <source>
        <dbReference type="ARBA" id="ARBA00023242"/>
    </source>
</evidence>
<evidence type="ECO:0000313" key="16">
    <source>
        <dbReference type="Proteomes" id="UP000604825"/>
    </source>
</evidence>
<dbReference type="Proteomes" id="UP000604825">
    <property type="component" value="Unassembled WGS sequence"/>
</dbReference>